<organism evidence="8 9">
    <name type="scientific">Vibrio mangrovi</name>
    <dbReference type="NCBI Taxonomy" id="474394"/>
    <lineage>
        <taxon>Bacteria</taxon>
        <taxon>Pseudomonadati</taxon>
        <taxon>Pseudomonadota</taxon>
        <taxon>Gammaproteobacteria</taxon>
        <taxon>Vibrionales</taxon>
        <taxon>Vibrionaceae</taxon>
        <taxon>Vibrio</taxon>
    </lineage>
</organism>
<dbReference type="RefSeq" id="WP_087479898.1">
    <property type="nucleotide sequence ID" value="NZ_AP024883.1"/>
</dbReference>
<dbReference type="SUPFAM" id="SSF53850">
    <property type="entry name" value="Periplasmic binding protein-like II"/>
    <property type="match status" value="1"/>
</dbReference>
<dbReference type="SUPFAM" id="SSF46785">
    <property type="entry name" value="Winged helix' DNA-binding domain"/>
    <property type="match status" value="1"/>
</dbReference>
<comment type="similarity">
    <text evidence="1">Belongs to the LysR transcriptional regulatory family.</text>
</comment>
<dbReference type="InterPro" id="IPR036390">
    <property type="entry name" value="WH_DNA-bd_sf"/>
</dbReference>
<keyword evidence="3" id="KW-0238">DNA-binding</keyword>
<keyword evidence="2" id="KW-0805">Transcription regulation</keyword>
<evidence type="ECO:0000256" key="5">
    <source>
        <dbReference type="ARBA" id="ARBA00023163"/>
    </source>
</evidence>
<evidence type="ECO:0000256" key="3">
    <source>
        <dbReference type="ARBA" id="ARBA00023125"/>
    </source>
</evidence>
<evidence type="ECO:0000313" key="7">
    <source>
        <dbReference type="EMBL" id="MDW6003301.1"/>
    </source>
</evidence>
<reference evidence="8 9" key="1">
    <citation type="submission" date="2017-05" db="EMBL/GenBank/DDBJ databases">
        <authorList>
            <person name="Song R."/>
            <person name="Chenine A.L."/>
            <person name="Ruprecht R.M."/>
        </authorList>
    </citation>
    <scope>NUCLEOTIDE SEQUENCE [LARGE SCALE GENOMIC DNA]</scope>
    <source>
        <strain evidence="8 9">CECT 7927</strain>
    </source>
</reference>
<evidence type="ECO:0000256" key="4">
    <source>
        <dbReference type="ARBA" id="ARBA00023159"/>
    </source>
</evidence>
<dbReference type="PANTHER" id="PTHR30293:SF0">
    <property type="entry name" value="NITROGEN ASSIMILATION REGULATORY PROTEIN NAC"/>
    <property type="match status" value="1"/>
</dbReference>
<reference evidence="7 10" key="2">
    <citation type="submission" date="2023-11" db="EMBL/GenBank/DDBJ databases">
        <title>Plant-associative lifestyle of Vibrio porteresiae and its evolutionary dynamics.</title>
        <authorList>
            <person name="Rameshkumar N."/>
            <person name="Kirti K."/>
        </authorList>
    </citation>
    <scope>NUCLEOTIDE SEQUENCE [LARGE SCALE GENOMIC DNA]</scope>
    <source>
        <strain evidence="7 10">MSSRF38</strain>
    </source>
</reference>
<proteinExistence type="inferred from homology"/>
<dbReference type="Proteomes" id="UP000196125">
    <property type="component" value="Unassembled WGS sequence"/>
</dbReference>
<dbReference type="PROSITE" id="PS50931">
    <property type="entry name" value="HTH_LYSR"/>
    <property type="match status" value="1"/>
</dbReference>
<name>A0A1Y6ISX4_9VIBR</name>
<dbReference type="PRINTS" id="PR00039">
    <property type="entry name" value="HTHLYSR"/>
</dbReference>
<keyword evidence="4" id="KW-0010">Activator</keyword>
<dbReference type="Gene3D" id="1.10.10.10">
    <property type="entry name" value="Winged helix-like DNA-binding domain superfamily/Winged helix DNA-binding domain"/>
    <property type="match status" value="1"/>
</dbReference>
<keyword evidence="10" id="KW-1185">Reference proteome</keyword>
<dbReference type="InterPro" id="IPR036388">
    <property type="entry name" value="WH-like_DNA-bd_sf"/>
</dbReference>
<dbReference type="Pfam" id="PF00126">
    <property type="entry name" value="HTH_1"/>
    <property type="match status" value="1"/>
</dbReference>
<evidence type="ECO:0000256" key="1">
    <source>
        <dbReference type="ARBA" id="ARBA00009437"/>
    </source>
</evidence>
<dbReference type="Pfam" id="PF03466">
    <property type="entry name" value="LysR_substrate"/>
    <property type="match status" value="1"/>
</dbReference>
<evidence type="ECO:0000313" key="8">
    <source>
        <dbReference type="EMBL" id="SMR99910.1"/>
    </source>
</evidence>
<dbReference type="Gene3D" id="3.40.190.10">
    <property type="entry name" value="Periplasmic binding protein-like II"/>
    <property type="match status" value="2"/>
</dbReference>
<dbReference type="InterPro" id="IPR000847">
    <property type="entry name" value="LysR_HTH_N"/>
</dbReference>
<dbReference type="GO" id="GO:0003677">
    <property type="term" value="F:DNA binding"/>
    <property type="evidence" value="ECO:0007669"/>
    <property type="project" value="UniProtKB-KW"/>
</dbReference>
<dbReference type="GO" id="GO:2000142">
    <property type="term" value="P:regulation of DNA-templated transcription initiation"/>
    <property type="evidence" value="ECO:0007669"/>
    <property type="project" value="TreeGrafter"/>
</dbReference>
<keyword evidence="5" id="KW-0804">Transcription</keyword>
<dbReference type="InterPro" id="IPR005119">
    <property type="entry name" value="LysR_subst-bd"/>
</dbReference>
<dbReference type="EMBL" id="JAWRCO010000001">
    <property type="protein sequence ID" value="MDW6003301.1"/>
    <property type="molecule type" value="Genomic_DNA"/>
</dbReference>
<protein>
    <submittedName>
        <fullName evidence="8">HTH-type transcriptional regulator GltC</fullName>
    </submittedName>
    <submittedName>
        <fullName evidence="7">LysR family transcriptional regulator</fullName>
    </submittedName>
</protein>
<evidence type="ECO:0000259" key="6">
    <source>
        <dbReference type="PROSITE" id="PS50931"/>
    </source>
</evidence>
<dbReference type="PANTHER" id="PTHR30293">
    <property type="entry name" value="TRANSCRIPTIONAL REGULATORY PROTEIN NAC-RELATED"/>
    <property type="match status" value="1"/>
</dbReference>
<sequence>MTLDTMRMRYFLEIARAGSLTRAAKELHVAQSALSLHLRSLEDDMGTSLFDRLPRGVTLTEAGKILFSHCQSIMRAIEQAEHATKDVGVNPTGDVIIGIIFSLFPTLGISILEDCKKRFPGIRVMMCEGDSKRLRESLENQTHDIVIMPQDIPAPTAQVLFEESMYVIGPAGYFPSDSATIHPREVLQLPLIVPPEKHEIWFTINSFSEREGIQPNIVWRIEGLAATKHAIRCNLGFSLLTLSAISDGMEKEQYSFAKISNGDVNRVIVLDMATSHPATRAMKEVHQLILENWPRYMEHSFK</sequence>
<dbReference type="AlphaFoldDB" id="A0A1Y6ISX4"/>
<dbReference type="Proteomes" id="UP001283366">
    <property type="component" value="Unassembled WGS sequence"/>
</dbReference>
<feature type="domain" description="HTH lysR-type" evidence="6">
    <location>
        <begin position="1"/>
        <end position="60"/>
    </location>
</feature>
<gene>
    <name evidence="8" type="primary">gltC_2</name>
    <name evidence="7" type="ORF">SBX37_10620</name>
    <name evidence="8" type="ORF">VIM7927_01148</name>
</gene>
<evidence type="ECO:0000313" key="10">
    <source>
        <dbReference type="Proteomes" id="UP001283366"/>
    </source>
</evidence>
<evidence type="ECO:0000256" key="2">
    <source>
        <dbReference type="ARBA" id="ARBA00023015"/>
    </source>
</evidence>
<dbReference type="GO" id="GO:0003700">
    <property type="term" value="F:DNA-binding transcription factor activity"/>
    <property type="evidence" value="ECO:0007669"/>
    <property type="project" value="InterPro"/>
</dbReference>
<dbReference type="OrthoDB" id="8885940at2"/>
<dbReference type="FunFam" id="1.10.10.10:FF:000001">
    <property type="entry name" value="LysR family transcriptional regulator"/>
    <property type="match status" value="1"/>
</dbReference>
<evidence type="ECO:0000313" key="9">
    <source>
        <dbReference type="Proteomes" id="UP000196125"/>
    </source>
</evidence>
<accession>A0A1Y6ISX4</accession>
<dbReference type="EMBL" id="FXXI01000001">
    <property type="protein sequence ID" value="SMR99910.1"/>
    <property type="molecule type" value="Genomic_DNA"/>
</dbReference>